<evidence type="ECO:0000313" key="1">
    <source>
        <dbReference type="EMBL" id="RWR89599.1"/>
    </source>
</evidence>
<dbReference type="AlphaFoldDB" id="A0A3S3MTR9"/>
<dbReference type="PANTHER" id="PTHR33544:SF14">
    <property type="entry name" value="PROTEIN, PUTATIVE-RELATED"/>
    <property type="match status" value="1"/>
</dbReference>
<comment type="caution">
    <text evidence="1">The sequence shown here is derived from an EMBL/GenBank/DDBJ whole genome shotgun (WGS) entry which is preliminary data.</text>
</comment>
<protein>
    <submittedName>
        <fullName evidence="1">Uncharacterized protein</fullName>
    </submittedName>
</protein>
<keyword evidence="2" id="KW-1185">Reference proteome</keyword>
<organism evidence="1 2">
    <name type="scientific">Cinnamomum micranthum f. kanehirae</name>
    <dbReference type="NCBI Taxonomy" id="337451"/>
    <lineage>
        <taxon>Eukaryota</taxon>
        <taxon>Viridiplantae</taxon>
        <taxon>Streptophyta</taxon>
        <taxon>Embryophyta</taxon>
        <taxon>Tracheophyta</taxon>
        <taxon>Spermatophyta</taxon>
        <taxon>Magnoliopsida</taxon>
        <taxon>Magnoliidae</taxon>
        <taxon>Laurales</taxon>
        <taxon>Lauraceae</taxon>
        <taxon>Cinnamomum</taxon>
    </lineage>
</organism>
<dbReference type="EMBL" id="QPKB01000007">
    <property type="protein sequence ID" value="RWR89599.1"/>
    <property type="molecule type" value="Genomic_DNA"/>
</dbReference>
<name>A0A3S3MTR9_9MAGN</name>
<evidence type="ECO:0000313" key="2">
    <source>
        <dbReference type="Proteomes" id="UP000283530"/>
    </source>
</evidence>
<reference evidence="1 2" key="1">
    <citation type="journal article" date="2019" name="Nat. Plants">
        <title>Stout camphor tree genome fills gaps in understanding of flowering plant genome evolution.</title>
        <authorList>
            <person name="Chaw S.M."/>
            <person name="Liu Y.C."/>
            <person name="Wu Y.W."/>
            <person name="Wang H.Y."/>
            <person name="Lin C.I."/>
            <person name="Wu C.S."/>
            <person name="Ke H.M."/>
            <person name="Chang L.Y."/>
            <person name="Hsu C.Y."/>
            <person name="Yang H.T."/>
            <person name="Sudianto E."/>
            <person name="Hsu M.H."/>
            <person name="Wu K.P."/>
            <person name="Wang L.N."/>
            <person name="Leebens-Mack J.H."/>
            <person name="Tsai I.J."/>
        </authorList>
    </citation>
    <scope>NUCLEOTIDE SEQUENCE [LARGE SCALE GENOMIC DNA]</scope>
    <source>
        <strain evidence="2">cv. Chaw 1501</strain>
        <tissue evidence="1">Young leaves</tissue>
    </source>
</reference>
<proteinExistence type="predicted"/>
<dbReference type="PANTHER" id="PTHR33544">
    <property type="entry name" value="DUF4005 DOMAIN-CONTAINING PROTEIN-RELATED"/>
    <property type="match status" value="1"/>
</dbReference>
<dbReference type="Proteomes" id="UP000283530">
    <property type="component" value="Unassembled WGS sequence"/>
</dbReference>
<dbReference type="InterPro" id="IPR040344">
    <property type="entry name" value="At3g17950-like"/>
</dbReference>
<sequence>MMAEANEMPSGWPLGLGNMNMRFQAMETFQAASTDPNYFGVRTTSFSSFTSSELDTESTRSFFQDHSITLGRLIGIRPGEGDLYLTNSIHHPEEHDRVSMMNARSRSSMQHQTEEPRGICIPLILCVMVKISRSRNRTRN</sequence>
<dbReference type="OrthoDB" id="738796at2759"/>
<accession>A0A3S3MTR9</accession>
<gene>
    <name evidence="1" type="ORF">CKAN_01866300</name>
</gene>